<dbReference type="InterPro" id="IPR051309">
    <property type="entry name" value="ABCF_ATPase"/>
</dbReference>
<dbReference type="InterPro" id="IPR027417">
    <property type="entry name" value="P-loop_NTPase"/>
</dbReference>
<protein>
    <submittedName>
        <fullName evidence="1">ABC transporter ATP-binding protein</fullName>
    </submittedName>
</protein>
<dbReference type="Pfam" id="PF00005">
    <property type="entry name" value="ABC_tran"/>
    <property type="match status" value="1"/>
</dbReference>
<organism evidence="1 2">
    <name type="scientific">Cutibacterium acnes</name>
    <name type="common">Propionibacterium acnes</name>
    <dbReference type="NCBI Taxonomy" id="1747"/>
    <lineage>
        <taxon>Bacteria</taxon>
        <taxon>Bacillati</taxon>
        <taxon>Actinomycetota</taxon>
        <taxon>Actinomycetes</taxon>
        <taxon>Propionibacteriales</taxon>
        <taxon>Propionibacteriaceae</taxon>
        <taxon>Cutibacterium</taxon>
    </lineage>
</organism>
<dbReference type="AlphaFoldDB" id="A0A2B7JVL2"/>
<keyword evidence="1" id="KW-0067">ATP-binding</keyword>
<name>A0A2B7JVL2_CUTAC</name>
<dbReference type="OrthoDB" id="5592724at2"/>
<sequence length="177" mass="18582">MGHLDVATVSYTLPDGRPLLRNVAFSLGTGEQVAVVGANGAGKSTLLRIVMGQLSPDSGIVTCDGNFGVMGQFITGRTVKELLLSVSPPEICVAAAQLARSEAMMNKKGTTQSQLVYASAISEWGEVGGYDVEVLWDVCTVAALGVPFERCRHRSLSTLSSGEQKRARAGGAAAWPR</sequence>
<dbReference type="PANTHER" id="PTHR42855">
    <property type="entry name" value="ABC TRANSPORTER ATP-BINDING SUBUNIT"/>
    <property type="match status" value="1"/>
</dbReference>
<dbReference type="Gene3D" id="3.40.50.300">
    <property type="entry name" value="P-loop containing nucleotide triphosphate hydrolases"/>
    <property type="match status" value="1"/>
</dbReference>
<dbReference type="PANTHER" id="PTHR42855:SF1">
    <property type="entry name" value="ABC TRANSPORTER DOMAIN-CONTAINING PROTEIN"/>
    <property type="match status" value="1"/>
</dbReference>
<evidence type="ECO:0000313" key="2">
    <source>
        <dbReference type="Proteomes" id="UP000226191"/>
    </source>
</evidence>
<keyword evidence="1" id="KW-0547">Nucleotide-binding</keyword>
<dbReference type="EMBL" id="MVCE01000001">
    <property type="protein sequence ID" value="PGF36342.1"/>
    <property type="molecule type" value="Genomic_DNA"/>
</dbReference>
<comment type="caution">
    <text evidence="1">The sequence shown here is derived from an EMBL/GenBank/DDBJ whole genome shotgun (WGS) entry which is preliminary data.</text>
</comment>
<dbReference type="GeneID" id="92856827"/>
<dbReference type="RefSeq" id="WP_002515505.1">
    <property type="nucleotide sequence ID" value="NZ_AP019664.1"/>
</dbReference>
<gene>
    <name evidence="1" type="ORF">B1B09_01535</name>
</gene>
<accession>A0A2B7JVL2</accession>
<dbReference type="Proteomes" id="UP000226191">
    <property type="component" value="Unassembled WGS sequence"/>
</dbReference>
<dbReference type="GO" id="GO:0005524">
    <property type="term" value="F:ATP binding"/>
    <property type="evidence" value="ECO:0007669"/>
    <property type="project" value="UniProtKB-KW"/>
</dbReference>
<dbReference type="GO" id="GO:0016887">
    <property type="term" value="F:ATP hydrolysis activity"/>
    <property type="evidence" value="ECO:0007669"/>
    <property type="project" value="InterPro"/>
</dbReference>
<dbReference type="InterPro" id="IPR003439">
    <property type="entry name" value="ABC_transporter-like_ATP-bd"/>
</dbReference>
<evidence type="ECO:0000313" key="1">
    <source>
        <dbReference type="EMBL" id="PGF36342.1"/>
    </source>
</evidence>
<proteinExistence type="predicted"/>
<reference evidence="1 2" key="1">
    <citation type="submission" date="2017-02" db="EMBL/GenBank/DDBJ databases">
        <title>Prevalence of linear plasmids in Cutibacterium acnes isolates obtained from cancerous prostatic tissue.</title>
        <authorList>
            <person name="Davidsson S."/>
            <person name="Bruggemann H."/>
        </authorList>
    </citation>
    <scope>NUCLEOTIDE SEQUENCE [LARGE SCALE GENOMIC DNA]</scope>
    <source>
        <strain evidence="1 2">11-78</strain>
    </source>
</reference>
<dbReference type="SUPFAM" id="SSF52540">
    <property type="entry name" value="P-loop containing nucleoside triphosphate hydrolases"/>
    <property type="match status" value="1"/>
</dbReference>